<reference evidence="2" key="1">
    <citation type="submission" date="2022-07" db="EMBL/GenBank/DDBJ databases">
        <title>Genome Sequence of Leucocoprinus birnbaumii.</title>
        <authorList>
            <person name="Buettner E."/>
        </authorList>
    </citation>
    <scope>NUCLEOTIDE SEQUENCE</scope>
    <source>
        <strain evidence="2">VT141</strain>
    </source>
</reference>
<comment type="caution">
    <text evidence="2">The sequence shown here is derived from an EMBL/GenBank/DDBJ whole genome shotgun (WGS) entry which is preliminary data.</text>
</comment>
<feature type="chain" id="PRO_5042120860" evidence="1">
    <location>
        <begin position="22"/>
        <end position="70"/>
    </location>
</feature>
<evidence type="ECO:0000313" key="3">
    <source>
        <dbReference type="Proteomes" id="UP001213000"/>
    </source>
</evidence>
<protein>
    <submittedName>
        <fullName evidence="2">Uncharacterized protein</fullName>
    </submittedName>
</protein>
<keyword evidence="3" id="KW-1185">Reference proteome</keyword>
<dbReference type="AlphaFoldDB" id="A0AAD5W2J0"/>
<dbReference type="Proteomes" id="UP001213000">
    <property type="component" value="Unassembled WGS sequence"/>
</dbReference>
<proteinExistence type="predicted"/>
<feature type="signal peptide" evidence="1">
    <location>
        <begin position="1"/>
        <end position="21"/>
    </location>
</feature>
<gene>
    <name evidence="2" type="ORF">NP233_g1462</name>
</gene>
<sequence>MKSIVFFIFALSNVLTTRVNATPIKKTLSLDSTIVVDIPVPAVSGLPRPNASEDIHLHIDGIFFRRDGGN</sequence>
<keyword evidence="1" id="KW-0732">Signal</keyword>
<accession>A0AAD5W2J0</accession>
<evidence type="ECO:0000313" key="2">
    <source>
        <dbReference type="EMBL" id="KAJ3574896.1"/>
    </source>
</evidence>
<organism evidence="2 3">
    <name type="scientific">Leucocoprinus birnbaumii</name>
    <dbReference type="NCBI Taxonomy" id="56174"/>
    <lineage>
        <taxon>Eukaryota</taxon>
        <taxon>Fungi</taxon>
        <taxon>Dikarya</taxon>
        <taxon>Basidiomycota</taxon>
        <taxon>Agaricomycotina</taxon>
        <taxon>Agaricomycetes</taxon>
        <taxon>Agaricomycetidae</taxon>
        <taxon>Agaricales</taxon>
        <taxon>Agaricineae</taxon>
        <taxon>Agaricaceae</taxon>
        <taxon>Leucocoprinus</taxon>
    </lineage>
</organism>
<name>A0AAD5W2J0_9AGAR</name>
<dbReference type="EMBL" id="JANIEX010000054">
    <property type="protein sequence ID" value="KAJ3574896.1"/>
    <property type="molecule type" value="Genomic_DNA"/>
</dbReference>
<evidence type="ECO:0000256" key="1">
    <source>
        <dbReference type="SAM" id="SignalP"/>
    </source>
</evidence>